<dbReference type="OrthoDB" id="10266039at2759"/>
<proteinExistence type="predicted"/>
<accession>A0A835I0Q5</accession>
<dbReference type="EMBL" id="JADFTS010000004">
    <property type="protein sequence ID" value="KAF9609166.1"/>
    <property type="molecule type" value="Genomic_DNA"/>
</dbReference>
<dbReference type="AlphaFoldDB" id="A0A835I0Q5"/>
<keyword evidence="1" id="KW-0812">Transmembrane</keyword>
<name>A0A835I0Q5_9MAGN</name>
<keyword evidence="1" id="KW-0472">Membrane</keyword>
<reference evidence="2 3" key="1">
    <citation type="submission" date="2020-10" db="EMBL/GenBank/DDBJ databases">
        <title>The Coptis chinensis genome and diversification of protoberbering-type alkaloids.</title>
        <authorList>
            <person name="Wang B."/>
            <person name="Shu S."/>
            <person name="Song C."/>
            <person name="Liu Y."/>
        </authorList>
    </citation>
    <scope>NUCLEOTIDE SEQUENCE [LARGE SCALE GENOMIC DNA]</scope>
    <source>
        <strain evidence="2">HL-2020</strain>
        <tissue evidence="2">Leaf</tissue>
    </source>
</reference>
<protein>
    <submittedName>
        <fullName evidence="2">Uncharacterized protein</fullName>
    </submittedName>
</protein>
<organism evidence="2 3">
    <name type="scientific">Coptis chinensis</name>
    <dbReference type="NCBI Taxonomy" id="261450"/>
    <lineage>
        <taxon>Eukaryota</taxon>
        <taxon>Viridiplantae</taxon>
        <taxon>Streptophyta</taxon>
        <taxon>Embryophyta</taxon>
        <taxon>Tracheophyta</taxon>
        <taxon>Spermatophyta</taxon>
        <taxon>Magnoliopsida</taxon>
        <taxon>Ranunculales</taxon>
        <taxon>Ranunculaceae</taxon>
        <taxon>Coptidoideae</taxon>
        <taxon>Coptis</taxon>
    </lineage>
</organism>
<evidence type="ECO:0000313" key="2">
    <source>
        <dbReference type="EMBL" id="KAF9609166.1"/>
    </source>
</evidence>
<dbReference type="Proteomes" id="UP000631114">
    <property type="component" value="Unassembled WGS sequence"/>
</dbReference>
<gene>
    <name evidence="2" type="ORF">IFM89_013556</name>
</gene>
<comment type="caution">
    <text evidence="2">The sequence shown here is derived from an EMBL/GenBank/DDBJ whole genome shotgun (WGS) entry which is preliminary data.</text>
</comment>
<keyword evidence="3" id="KW-1185">Reference proteome</keyword>
<feature type="transmembrane region" description="Helical" evidence="1">
    <location>
        <begin position="12"/>
        <end position="32"/>
    </location>
</feature>
<evidence type="ECO:0000256" key="1">
    <source>
        <dbReference type="SAM" id="Phobius"/>
    </source>
</evidence>
<keyword evidence="1" id="KW-1133">Transmembrane helix</keyword>
<sequence>MLVTYIGDGTMLIADPYLLLLLFSLLGVDFVVETSYEVQSLQTTLIADPTLIIATFEFRNYFEQGLYYLVDYMIMRKIQEDELQQLFVRDTMEGFLEQFYKFKCQNAMQAVQRRKYYDKGFQGSLQQRLLAIMKEHHVYIHEVCEKQSASIGLGLLVLLAEVLEARDLEYRAWAHVRSLNSSLDEHNLESHIKAANEAKYY</sequence>
<evidence type="ECO:0000313" key="3">
    <source>
        <dbReference type="Proteomes" id="UP000631114"/>
    </source>
</evidence>